<gene>
    <name evidence="10" type="ORF">BN980_GECA32s02760g</name>
</gene>
<proteinExistence type="inferred from homology"/>
<dbReference type="STRING" id="1173061.A0A0J9XKS0"/>
<dbReference type="GO" id="GO:0007035">
    <property type="term" value="P:vacuolar acidification"/>
    <property type="evidence" value="ECO:0007669"/>
    <property type="project" value="TreeGrafter"/>
</dbReference>
<dbReference type="Pfam" id="PF05493">
    <property type="entry name" value="ATP_synt_H"/>
    <property type="match status" value="1"/>
</dbReference>
<dbReference type="InterPro" id="IPR008389">
    <property type="entry name" value="ATPase_V0-cplx_e1/e2_su"/>
</dbReference>
<dbReference type="AlphaFoldDB" id="A0A0J9XKS0"/>
<evidence type="ECO:0000313" key="10">
    <source>
        <dbReference type="EMBL" id="CDO58000.1"/>
    </source>
</evidence>
<comment type="caution">
    <text evidence="10">The sequence shown here is derived from an EMBL/GenBank/DDBJ whole genome shotgun (WGS) entry which is preliminary data.</text>
</comment>
<protein>
    <submittedName>
        <fullName evidence="10">Similar to Saccharomyces cerevisiae YCL005W-A VMA9 Vacuolar H+ ATPase subunit e of the V-ATPase V0 subcomplex</fullName>
    </submittedName>
</protein>
<feature type="transmembrane region" description="Helical" evidence="9">
    <location>
        <begin position="148"/>
        <end position="171"/>
    </location>
</feature>
<dbReference type="GO" id="GO:0000220">
    <property type="term" value="C:vacuolar proton-transporting V-type ATPase, V0 domain"/>
    <property type="evidence" value="ECO:0007669"/>
    <property type="project" value="TreeGrafter"/>
</dbReference>
<dbReference type="GO" id="GO:0012505">
    <property type="term" value="C:endomembrane system"/>
    <property type="evidence" value="ECO:0007669"/>
    <property type="project" value="UniProtKB-SubCell"/>
</dbReference>
<dbReference type="Proteomes" id="UP000242525">
    <property type="component" value="Unassembled WGS sequence"/>
</dbReference>
<reference evidence="10" key="1">
    <citation type="submission" date="2014-03" db="EMBL/GenBank/DDBJ databases">
        <authorList>
            <person name="Casaregola S."/>
        </authorList>
    </citation>
    <scope>NUCLEOTIDE SEQUENCE [LARGE SCALE GENOMIC DNA]</scope>
    <source>
        <strain evidence="10">CLIB 918</strain>
    </source>
</reference>
<keyword evidence="11" id="KW-1185">Reference proteome</keyword>
<keyword evidence="6 9" id="KW-1133">Transmembrane helix</keyword>
<keyword evidence="5" id="KW-0375">Hydrogen ion transport</keyword>
<keyword evidence="3" id="KW-0813">Transport</keyword>
<evidence type="ECO:0000256" key="4">
    <source>
        <dbReference type="ARBA" id="ARBA00022692"/>
    </source>
</evidence>
<evidence type="ECO:0000256" key="2">
    <source>
        <dbReference type="ARBA" id="ARBA00008328"/>
    </source>
</evidence>
<dbReference type="PANTHER" id="PTHR12263">
    <property type="entry name" value="VACUOLAR ATP SYNTHASE SUBUNIT H"/>
    <property type="match status" value="1"/>
</dbReference>
<keyword evidence="7" id="KW-0406">Ion transport</keyword>
<sequence length="192" mass="22564">MNYIKEGVHLYVWLWLKRFRLKGASSKKKRKCVKKVMKTMGSQENKKYSHVPIQFNYIITYYIMKQPFYIYWQPPEKSKIQETILLSSFFFNLFESNYNFSHSLLLTAIHIYTHHIGIMSGWTVIGVLIVVAALSGATWVLAKGENKTVWRSSVILTLSMCYLMWAITYLVQLHPLVNPRRSDLRPEFAESD</sequence>
<dbReference type="EMBL" id="CCBN010000028">
    <property type="protein sequence ID" value="CDO58000.1"/>
    <property type="molecule type" value="Genomic_DNA"/>
</dbReference>
<feature type="transmembrane region" description="Helical" evidence="9">
    <location>
        <begin position="122"/>
        <end position="142"/>
    </location>
</feature>
<evidence type="ECO:0000256" key="9">
    <source>
        <dbReference type="SAM" id="Phobius"/>
    </source>
</evidence>
<dbReference type="PANTHER" id="PTHR12263:SF0">
    <property type="entry name" value="V-TYPE PROTON ATPASE SUBUNIT"/>
    <property type="match status" value="1"/>
</dbReference>
<organism evidence="10 11">
    <name type="scientific">Geotrichum candidum</name>
    <name type="common">Oospora lactis</name>
    <name type="synonym">Dipodascus geotrichum</name>
    <dbReference type="NCBI Taxonomy" id="1173061"/>
    <lineage>
        <taxon>Eukaryota</taxon>
        <taxon>Fungi</taxon>
        <taxon>Dikarya</taxon>
        <taxon>Ascomycota</taxon>
        <taxon>Saccharomycotina</taxon>
        <taxon>Dipodascomycetes</taxon>
        <taxon>Dipodascales</taxon>
        <taxon>Dipodascaceae</taxon>
        <taxon>Geotrichum</taxon>
    </lineage>
</organism>
<accession>A0A0J9XKS0</accession>
<comment type="similarity">
    <text evidence="2">Belongs to the V-ATPase e1/e2 subunit family.</text>
</comment>
<evidence type="ECO:0000256" key="7">
    <source>
        <dbReference type="ARBA" id="ARBA00023065"/>
    </source>
</evidence>
<dbReference type="OrthoDB" id="1508846at2759"/>
<name>A0A0J9XKS0_GEOCN</name>
<dbReference type="GO" id="GO:0046961">
    <property type="term" value="F:proton-transporting ATPase activity, rotational mechanism"/>
    <property type="evidence" value="ECO:0007669"/>
    <property type="project" value="InterPro"/>
</dbReference>
<evidence type="ECO:0000313" key="11">
    <source>
        <dbReference type="Proteomes" id="UP000242525"/>
    </source>
</evidence>
<keyword evidence="4 9" id="KW-0812">Transmembrane</keyword>
<evidence type="ECO:0000256" key="8">
    <source>
        <dbReference type="ARBA" id="ARBA00023136"/>
    </source>
</evidence>
<evidence type="ECO:0000256" key="1">
    <source>
        <dbReference type="ARBA" id="ARBA00004127"/>
    </source>
</evidence>
<evidence type="ECO:0000256" key="6">
    <source>
        <dbReference type="ARBA" id="ARBA00022989"/>
    </source>
</evidence>
<evidence type="ECO:0000256" key="5">
    <source>
        <dbReference type="ARBA" id="ARBA00022781"/>
    </source>
</evidence>
<keyword evidence="8 9" id="KW-0472">Membrane</keyword>
<evidence type="ECO:0000256" key="3">
    <source>
        <dbReference type="ARBA" id="ARBA00022448"/>
    </source>
</evidence>
<comment type="subcellular location">
    <subcellularLocation>
        <location evidence="1">Endomembrane system</location>
        <topology evidence="1">Multi-pass membrane protein</topology>
    </subcellularLocation>
</comment>